<keyword evidence="1" id="KW-0812">Transmembrane</keyword>
<protein>
    <submittedName>
        <fullName evidence="2">Uncharacterized protein</fullName>
    </submittedName>
</protein>
<comment type="caution">
    <text evidence="2">The sequence shown here is derived from an EMBL/GenBank/DDBJ whole genome shotgun (WGS) entry which is preliminary data.</text>
</comment>
<keyword evidence="1" id="KW-1133">Transmembrane helix</keyword>
<proteinExistence type="predicted"/>
<accession>A0ABS5E974</accession>
<organism evidence="2 3">
    <name type="scientific">Neokomagataea anthophila</name>
    <dbReference type="NCBI Taxonomy" id="2826925"/>
    <lineage>
        <taxon>Bacteria</taxon>
        <taxon>Pseudomonadati</taxon>
        <taxon>Pseudomonadota</taxon>
        <taxon>Alphaproteobacteria</taxon>
        <taxon>Acetobacterales</taxon>
        <taxon>Acetobacteraceae</taxon>
        <taxon>Neokomagataea</taxon>
    </lineage>
</organism>
<evidence type="ECO:0000256" key="1">
    <source>
        <dbReference type="SAM" id="Phobius"/>
    </source>
</evidence>
<evidence type="ECO:0000313" key="2">
    <source>
        <dbReference type="EMBL" id="MBR0560458.1"/>
    </source>
</evidence>
<dbReference type="EMBL" id="JAGRQH010000009">
    <property type="protein sequence ID" value="MBR0560458.1"/>
    <property type="molecule type" value="Genomic_DNA"/>
</dbReference>
<feature type="transmembrane region" description="Helical" evidence="1">
    <location>
        <begin position="140"/>
        <end position="158"/>
    </location>
</feature>
<sequence>MPQADRRDDPMLARDQGFMRAASRGYRERFRLSWTHAVTAKQIRYVHPALSGCLRKRPWRPNPQAYRPLLLGSGSFLASAGGYLSYDQVRDAHMITMGAEAHFHGGILWWGVVLLCLTLLSEGIRFALRSGQTPPRLMTLSACFNAMCFMMGCALHIVL</sequence>
<dbReference type="Proteomes" id="UP000677812">
    <property type="component" value="Unassembled WGS sequence"/>
</dbReference>
<feature type="transmembrane region" description="Helical" evidence="1">
    <location>
        <begin position="65"/>
        <end position="86"/>
    </location>
</feature>
<feature type="transmembrane region" description="Helical" evidence="1">
    <location>
        <begin position="106"/>
        <end position="128"/>
    </location>
</feature>
<keyword evidence="3" id="KW-1185">Reference proteome</keyword>
<reference evidence="2 3" key="1">
    <citation type="submission" date="2021-04" db="EMBL/GenBank/DDBJ databases">
        <title>The complete genome sequence of Neokomagataea sp. TBRC 2177.</title>
        <authorList>
            <person name="Charoenyingcharoen P."/>
            <person name="Yukphan P."/>
        </authorList>
    </citation>
    <scope>NUCLEOTIDE SEQUENCE [LARGE SCALE GENOMIC DNA]</scope>
    <source>
        <strain evidence="2 3">TBRC 2177</strain>
    </source>
</reference>
<keyword evidence="1" id="KW-0472">Membrane</keyword>
<evidence type="ECO:0000313" key="3">
    <source>
        <dbReference type="Proteomes" id="UP000677812"/>
    </source>
</evidence>
<name>A0ABS5E974_9PROT</name>
<dbReference type="RefSeq" id="WP_211682892.1">
    <property type="nucleotide sequence ID" value="NZ_JAGRQH010000009.1"/>
</dbReference>
<gene>
    <name evidence="2" type="ORF">KB213_10380</name>
</gene>